<protein>
    <submittedName>
        <fullName evidence="1">Nitroimidazol reductase NimA or a related FMN-containing flavoprotein, pyridoxamine 5'-phosphate oxidase superfamily</fullName>
    </submittedName>
</protein>
<accession>A0A897N0C9</accession>
<gene>
    <name evidence="1" type="primary">nimA4</name>
    <name evidence="1" type="ORF">AArcS_2906</name>
</gene>
<evidence type="ECO:0000313" key="2">
    <source>
        <dbReference type="Proteomes" id="UP000663586"/>
    </source>
</evidence>
<dbReference type="InterPro" id="IPR012349">
    <property type="entry name" value="Split_barrel_FMN-bd"/>
</dbReference>
<sequence length="155" mass="17317">MSIDALEGYGLERMSDDEIRNFLTIQGVGVLGLPNEPVPYLLPMSYGFDGDDHLYFTYLVGPESQKDSLSDRADAASFLVYRADSTFNWESVLLEGRLEALSTSEWEVLGDATDGGWRPELFTTGSTEENVSFYEFIIDDRTGIKHTGLPPGFER</sequence>
<dbReference type="InterPro" id="IPR024747">
    <property type="entry name" value="Pyridox_Oxase-rel"/>
</dbReference>
<keyword evidence="2" id="KW-1185">Reference proteome</keyword>
<dbReference type="SUPFAM" id="SSF50475">
    <property type="entry name" value="FMN-binding split barrel"/>
    <property type="match status" value="1"/>
</dbReference>
<dbReference type="Gene3D" id="2.30.110.10">
    <property type="entry name" value="Electron Transport, Fmn-binding Protein, Chain A"/>
    <property type="match status" value="1"/>
</dbReference>
<dbReference type="Proteomes" id="UP000663586">
    <property type="component" value="Chromosome"/>
</dbReference>
<dbReference type="AlphaFoldDB" id="A0A897N0C9"/>
<dbReference type="RefSeq" id="WP_238478121.1">
    <property type="nucleotide sequence ID" value="NZ_CP064786.1"/>
</dbReference>
<organism evidence="1 2">
    <name type="scientific">Natranaeroarchaeum sulfidigenes</name>
    <dbReference type="NCBI Taxonomy" id="2784880"/>
    <lineage>
        <taxon>Archaea</taxon>
        <taxon>Methanobacteriati</taxon>
        <taxon>Methanobacteriota</taxon>
        <taxon>Stenosarchaea group</taxon>
        <taxon>Halobacteria</taxon>
        <taxon>Halobacteriales</taxon>
        <taxon>Natronoarchaeaceae</taxon>
        <taxon>Natranaeroarchaeum</taxon>
    </lineage>
</organism>
<dbReference type="EMBL" id="CP064786">
    <property type="protein sequence ID" value="QSG04095.1"/>
    <property type="molecule type" value="Genomic_DNA"/>
</dbReference>
<evidence type="ECO:0000313" key="1">
    <source>
        <dbReference type="EMBL" id="QSG04095.1"/>
    </source>
</evidence>
<reference evidence="1" key="1">
    <citation type="submission" date="2020-11" db="EMBL/GenBank/DDBJ databases">
        <title>Carbohydrate-dependent, anaerobic sulfur respiration: A novel catabolism in halophilic archaea.</title>
        <authorList>
            <person name="Sorokin D.Y."/>
            <person name="Messina E."/>
            <person name="Smedile F."/>
            <person name="La Cono V."/>
            <person name="Hallsworth J.E."/>
            <person name="Yakimov M.M."/>
        </authorList>
    </citation>
    <scope>NUCLEOTIDE SEQUENCE</scope>
    <source>
        <strain evidence="1">AArc-S</strain>
    </source>
</reference>
<name>A0A897N0C9_9EURY</name>
<dbReference type="Pfam" id="PF12900">
    <property type="entry name" value="Pyridox_ox_2"/>
    <property type="match status" value="1"/>
</dbReference>
<dbReference type="KEGG" id="hara:AArcS_2906"/>
<proteinExistence type="predicted"/>
<dbReference type="GeneID" id="70686283"/>